<evidence type="ECO:0000259" key="5">
    <source>
        <dbReference type="PROSITE" id="PS50067"/>
    </source>
</evidence>
<comment type="similarity">
    <text evidence="3">Belongs to the TRAFAC class myosin-kinesin ATPase superfamily. Kinesin family.</text>
</comment>
<evidence type="ECO:0000256" key="1">
    <source>
        <dbReference type="ARBA" id="ARBA00023054"/>
    </source>
</evidence>
<feature type="region of interest" description="Disordered" evidence="4">
    <location>
        <begin position="424"/>
        <end position="481"/>
    </location>
</feature>
<dbReference type="SUPFAM" id="SSF52540">
    <property type="entry name" value="P-loop containing nucleoside triphosphate hydrolases"/>
    <property type="match status" value="1"/>
</dbReference>
<dbReference type="Proteomes" id="UP000265618">
    <property type="component" value="Unassembled WGS sequence"/>
</dbReference>
<keyword evidence="2" id="KW-0505">Motor protein</keyword>
<dbReference type="GO" id="GO:0008017">
    <property type="term" value="F:microtubule binding"/>
    <property type="evidence" value="ECO:0007669"/>
    <property type="project" value="InterPro"/>
</dbReference>
<comment type="caution">
    <text evidence="3">Lacks conserved residue(s) required for the propagation of feature annotation.</text>
</comment>
<feature type="compositionally biased region" description="Basic and acidic residues" evidence="4">
    <location>
        <begin position="107"/>
        <end position="118"/>
    </location>
</feature>
<evidence type="ECO:0000313" key="6">
    <source>
        <dbReference type="EMBL" id="GIQ80323.1"/>
    </source>
</evidence>
<feature type="compositionally biased region" description="Basic and acidic residues" evidence="4">
    <location>
        <begin position="354"/>
        <end position="389"/>
    </location>
</feature>
<evidence type="ECO:0000256" key="3">
    <source>
        <dbReference type="PROSITE-ProRule" id="PRU00283"/>
    </source>
</evidence>
<dbReference type="GO" id="GO:0003777">
    <property type="term" value="F:microtubule motor activity"/>
    <property type="evidence" value="ECO:0007669"/>
    <property type="project" value="InterPro"/>
</dbReference>
<evidence type="ECO:0000313" key="7">
    <source>
        <dbReference type="Proteomes" id="UP000265618"/>
    </source>
</evidence>
<feature type="compositionally biased region" description="Basic and acidic residues" evidence="4">
    <location>
        <begin position="315"/>
        <end position="341"/>
    </location>
</feature>
<dbReference type="GO" id="GO:0005524">
    <property type="term" value="F:ATP binding"/>
    <property type="evidence" value="ECO:0007669"/>
    <property type="project" value="InterPro"/>
</dbReference>
<dbReference type="PANTHER" id="PTHR47968:SF75">
    <property type="entry name" value="CENTROMERE-ASSOCIATED PROTEIN E"/>
    <property type="match status" value="1"/>
</dbReference>
<evidence type="ECO:0000256" key="2">
    <source>
        <dbReference type="ARBA" id="ARBA00023175"/>
    </source>
</evidence>
<organism evidence="6 7">
    <name type="scientific">Kipferlia bialata</name>
    <dbReference type="NCBI Taxonomy" id="797122"/>
    <lineage>
        <taxon>Eukaryota</taxon>
        <taxon>Metamonada</taxon>
        <taxon>Carpediemonas-like organisms</taxon>
        <taxon>Kipferlia</taxon>
    </lineage>
</organism>
<feature type="region of interest" description="Disordered" evidence="4">
    <location>
        <begin position="107"/>
        <end position="198"/>
    </location>
</feature>
<dbReference type="PANTHER" id="PTHR47968">
    <property type="entry name" value="CENTROMERE PROTEIN E"/>
    <property type="match status" value="1"/>
</dbReference>
<feature type="region of interest" description="Disordered" evidence="4">
    <location>
        <begin position="314"/>
        <end position="389"/>
    </location>
</feature>
<dbReference type="GO" id="GO:0007018">
    <property type="term" value="P:microtubule-based movement"/>
    <property type="evidence" value="ECO:0007669"/>
    <property type="project" value="InterPro"/>
</dbReference>
<dbReference type="PROSITE" id="PS50067">
    <property type="entry name" value="KINESIN_MOTOR_2"/>
    <property type="match status" value="1"/>
</dbReference>
<sequence length="481" mass="54088">MLPGSEERNSVLTRMLQRAFLGQAALSIVTCVGPTADTLAPSLGTLGWASRALSMKVDTKAKEVAKPTASDLTDEVTTLRCLLQDKDVRIHELAARVHMLESQCNELRQRDREKDRARQQQQPRVPQVPMVPYHAPQHRGRQVKPSTNPYARPQKKPQRPEDAYQTAPSLVSLRRHYQRDPARSRPEQPPDPYTQAGSMDRVRLPMSLHQQSLPTPPATVHGASHISQHNTNQSILSSHSIHSARHSVIHSAGSVRSGGSTPKSGLIGDISDSDLSGISESLLDLPYLAVVPTLSQPVSSRRLEVASPRRNLQLARERERDSHRERERDRDHIDSHRERETTIVQSLQAASDMPDQRERERERVETQRRDPRREGRAISINVRERERDRRRTLERTLERMGSNISSSGSSIGSIGVQYPSLRSPGEGRGGGVFPHQYPQSMPRKKSRGELTMKYSSLLRAYAALPPTKVAPPPNRERHRVK</sequence>
<gene>
    <name evidence="6" type="ORF">KIPB_001103</name>
</gene>
<proteinExistence type="inferred from homology"/>
<comment type="caution">
    <text evidence="6">The sequence shown here is derived from an EMBL/GenBank/DDBJ whole genome shotgun (WGS) entry which is preliminary data.</text>
</comment>
<protein>
    <recommendedName>
        <fullName evidence="5">Kinesin motor domain-containing protein</fullName>
    </recommendedName>
</protein>
<dbReference type="InterPro" id="IPR027417">
    <property type="entry name" value="P-loop_NTPase"/>
</dbReference>
<evidence type="ECO:0000256" key="4">
    <source>
        <dbReference type="SAM" id="MobiDB-lite"/>
    </source>
</evidence>
<feature type="compositionally biased region" description="Low complexity" evidence="4">
    <location>
        <begin position="119"/>
        <end position="132"/>
    </location>
</feature>
<accession>A0A9K3GEY9</accession>
<dbReference type="AlphaFoldDB" id="A0A9K3GEY9"/>
<dbReference type="Gene3D" id="1.20.58.1980">
    <property type="match status" value="1"/>
</dbReference>
<feature type="compositionally biased region" description="Basic and acidic residues" evidence="4">
    <location>
        <begin position="178"/>
        <end position="188"/>
    </location>
</feature>
<dbReference type="InterPro" id="IPR027640">
    <property type="entry name" value="Kinesin-like_fam"/>
</dbReference>
<keyword evidence="1" id="KW-0175">Coiled coil</keyword>
<name>A0A9K3GEY9_9EUKA</name>
<reference evidence="6 7" key="1">
    <citation type="journal article" date="2018" name="PLoS ONE">
        <title>The draft genome of Kipferlia bialata reveals reductive genome evolution in fornicate parasites.</title>
        <authorList>
            <person name="Tanifuji G."/>
            <person name="Takabayashi S."/>
            <person name="Kume K."/>
            <person name="Takagi M."/>
            <person name="Nakayama T."/>
            <person name="Kamikawa R."/>
            <person name="Inagaki Y."/>
            <person name="Hashimoto T."/>
        </authorList>
    </citation>
    <scope>NUCLEOTIDE SEQUENCE [LARGE SCALE GENOMIC DNA]</scope>
    <source>
        <strain evidence="6">NY0173</strain>
    </source>
</reference>
<keyword evidence="7" id="KW-1185">Reference proteome</keyword>
<feature type="domain" description="Kinesin motor" evidence="5">
    <location>
        <begin position="1"/>
        <end position="55"/>
    </location>
</feature>
<dbReference type="InterPro" id="IPR001752">
    <property type="entry name" value="Kinesin_motor_dom"/>
</dbReference>
<dbReference type="EMBL" id="BDIP01000144">
    <property type="protein sequence ID" value="GIQ80323.1"/>
    <property type="molecule type" value="Genomic_DNA"/>
</dbReference>